<evidence type="ECO:0000313" key="1">
    <source>
        <dbReference type="EMBL" id="MBU3063468.1"/>
    </source>
</evidence>
<accession>A0ABS6AZJ2</accession>
<reference evidence="1 2" key="1">
    <citation type="submission" date="2021-06" db="EMBL/GenBank/DDBJ databases">
        <title>Actinomycetes sequencing.</title>
        <authorList>
            <person name="Shan Q."/>
        </authorList>
    </citation>
    <scope>NUCLEOTIDE SEQUENCE [LARGE SCALE GENOMIC DNA]</scope>
    <source>
        <strain evidence="1 2">NEAU-G5</strain>
    </source>
</reference>
<proteinExistence type="predicted"/>
<dbReference type="Proteomes" id="UP000733379">
    <property type="component" value="Unassembled WGS sequence"/>
</dbReference>
<comment type="caution">
    <text evidence="1">The sequence shown here is derived from an EMBL/GenBank/DDBJ whole genome shotgun (WGS) entry which is preliminary data.</text>
</comment>
<evidence type="ECO:0000313" key="2">
    <source>
        <dbReference type="Proteomes" id="UP000733379"/>
    </source>
</evidence>
<evidence type="ECO:0008006" key="3">
    <source>
        <dbReference type="Google" id="ProtNLM"/>
    </source>
</evidence>
<organism evidence="1 2">
    <name type="scientific">Nocardia albiluteola</name>
    <dbReference type="NCBI Taxonomy" id="2842303"/>
    <lineage>
        <taxon>Bacteria</taxon>
        <taxon>Bacillati</taxon>
        <taxon>Actinomycetota</taxon>
        <taxon>Actinomycetes</taxon>
        <taxon>Mycobacteriales</taxon>
        <taxon>Nocardiaceae</taxon>
        <taxon>Nocardia</taxon>
    </lineage>
</organism>
<sequence length="91" mass="9667">MLEVVDGRRGAAQLRRLADPAIVAAVETLARTGEADRRLGTAVLVAVNTVPAGAGAAEVFGGYERGGRRFAVAARIVARRGEWRLTALRLR</sequence>
<protein>
    <recommendedName>
        <fullName evidence="3">SnoaL-like domain-containing protein</fullName>
    </recommendedName>
</protein>
<dbReference type="Pfam" id="PF20060">
    <property type="entry name" value="DUF6459"/>
    <property type="match status" value="1"/>
</dbReference>
<keyword evidence="2" id="KW-1185">Reference proteome</keyword>
<gene>
    <name evidence="1" type="ORF">KO481_18265</name>
</gene>
<dbReference type="InterPro" id="IPR045596">
    <property type="entry name" value="DUF6459"/>
</dbReference>
<name>A0ABS6AZJ2_9NOCA</name>
<dbReference type="EMBL" id="JAHKNI010000005">
    <property type="protein sequence ID" value="MBU3063468.1"/>
    <property type="molecule type" value="Genomic_DNA"/>
</dbReference>